<name>A0ACC2DDG2_DIPCM</name>
<accession>A0ACC2DDG2</accession>
<sequence>MAVSAVSNGNLASMAFGGRAGVSYGGHLGEALRLRRTRVCELAGKGGNIGVGASTSLSTDVGIPCFGSFSSSWKMLSGNRRVHQRIVHGRKVFGGHQPVEEEHSLLDGAEGRVEDAGEIDAGFSPLCEETEASYNGTSEQTEQRLIKEIGVMKALKVQPLRESRVGDGRPGFDLENLMTMIRDAEKNILLLNQVRARAFEELEQTRKEKLVMQNQVKLLEIRLLEADAKVKRTSLEKEKLKLLELELEKSREKLAQTEADLKLLLDAKTERISDRESIQNRIEVVSSPQLLIRNSTFEEEVNSLNETLAAVKMKQDSLTRAETEKHYLQRKVENLETKLEESKKGDLEFEAQNIENKVLKAEVDRLQSQLTGFSAAKALRKGGPVLQRDRGTLDKGNLDGNRDIEALQQEIFELQAELGKGEEERNILQKAQMENRILKEQVKMLRERLSESDAEIRSQLESYQTELVFFQASVRKLQLQIKAGMVQVPVGEMPWEFWSSLILRIDAWILAKSISVEDGAELWLMVWQRDARIRDAYVALQEEKEEKLVIAGLIELINSRKRPGLYIINIAAEMAPVAKVGGLGDVVTGLGRALQKKGHLVEVILPKYDCMDYKRIKDLKVLDVDIRSYFDGQTFANKIWQGTVEGLPVYFIEPYHPAKFFWRGVFYGENDDFRRFTYFCRAALEFVLQSGKKPDIIHSHDWHTAAVAPLYWDIYVPKGLDSARLAFTCHNFEYQGTEAPAALAACGLNVQHQFRLDRMQDNFMHNRVNLLKGGIVFSNLVTTVSPTYAQEVRGPEGGRGLQISLAAHSNKFFGILNGIDYDAWNPATDPLLEYHFSSEDLLGKQKNKAFLRSRFGFSTGGPRSEKPLVGCVTRLVPQKGIHLIRHAIYRTLEKGGQFILLGSSPVPQIQREFEDIAKKFQAHPDARLVLKYDEKLSHLIYAASDIFVIPSIFEPCGLTQMISMRYGAIPVARKTGGLNDSVFDADDPTIPFESRNGFTFSSADEQDLNYALDRAVNYFLHRPESWRDLVKKTMKLDFSWDSSANQYVDLFKKAIARAVSRT</sequence>
<gene>
    <name evidence="1" type="ORF">O6H91_06G048000</name>
</gene>
<proteinExistence type="predicted"/>
<comment type="caution">
    <text evidence="1">The sequence shown here is derived from an EMBL/GenBank/DDBJ whole genome shotgun (WGS) entry which is preliminary data.</text>
</comment>
<protein>
    <submittedName>
        <fullName evidence="1">Uncharacterized protein</fullName>
    </submittedName>
</protein>
<reference evidence="2" key="1">
    <citation type="journal article" date="2024" name="Proc. Natl. Acad. Sci. U.S.A.">
        <title>Extraordinary preservation of gene collinearity over three hundred million years revealed in homosporous lycophytes.</title>
        <authorList>
            <person name="Li C."/>
            <person name="Wickell D."/>
            <person name="Kuo L.Y."/>
            <person name="Chen X."/>
            <person name="Nie B."/>
            <person name="Liao X."/>
            <person name="Peng D."/>
            <person name="Ji J."/>
            <person name="Jenkins J."/>
            <person name="Williams M."/>
            <person name="Shu S."/>
            <person name="Plott C."/>
            <person name="Barry K."/>
            <person name="Rajasekar S."/>
            <person name="Grimwood J."/>
            <person name="Han X."/>
            <person name="Sun S."/>
            <person name="Hou Z."/>
            <person name="He W."/>
            <person name="Dai G."/>
            <person name="Sun C."/>
            <person name="Schmutz J."/>
            <person name="Leebens-Mack J.H."/>
            <person name="Li F.W."/>
            <person name="Wang L."/>
        </authorList>
    </citation>
    <scope>NUCLEOTIDE SEQUENCE [LARGE SCALE GENOMIC DNA]</scope>
    <source>
        <strain evidence="2">cv. PW_Plant_1</strain>
    </source>
</reference>
<keyword evidence="2" id="KW-1185">Reference proteome</keyword>
<dbReference type="Proteomes" id="UP001162992">
    <property type="component" value="Chromosome 6"/>
</dbReference>
<organism evidence="1 2">
    <name type="scientific">Diphasiastrum complanatum</name>
    <name type="common">Issler's clubmoss</name>
    <name type="synonym">Lycopodium complanatum</name>
    <dbReference type="NCBI Taxonomy" id="34168"/>
    <lineage>
        <taxon>Eukaryota</taxon>
        <taxon>Viridiplantae</taxon>
        <taxon>Streptophyta</taxon>
        <taxon>Embryophyta</taxon>
        <taxon>Tracheophyta</taxon>
        <taxon>Lycopodiopsida</taxon>
        <taxon>Lycopodiales</taxon>
        <taxon>Lycopodiaceae</taxon>
        <taxon>Lycopodioideae</taxon>
        <taxon>Diphasiastrum</taxon>
    </lineage>
</organism>
<dbReference type="EMBL" id="CM055097">
    <property type="protein sequence ID" value="KAJ7552266.1"/>
    <property type="molecule type" value="Genomic_DNA"/>
</dbReference>
<evidence type="ECO:0000313" key="2">
    <source>
        <dbReference type="Proteomes" id="UP001162992"/>
    </source>
</evidence>
<evidence type="ECO:0000313" key="1">
    <source>
        <dbReference type="EMBL" id="KAJ7552266.1"/>
    </source>
</evidence>